<dbReference type="AlphaFoldDB" id="A0A1Y2AYJ7"/>
<accession>A0A1Y2AYJ7</accession>
<comment type="caution">
    <text evidence="2">The sequence shown here is derived from an EMBL/GenBank/DDBJ whole genome shotgun (WGS) entry which is preliminary data.</text>
</comment>
<proteinExistence type="predicted"/>
<sequence length="222" mass="26767">MDKKFHQFQNQLNKRMSQFTTYQSKITRATEYQKYLKDTLYEKENEIKRLNANIKNNNERLRELENKAKKIEQDYSKAFKGVSKDMQKDKIRVYTDLEKQLIREREDAHETAKELINRLNASEKQLERSKSALSYLQNQKDNKNTNKYISKLEKEKQNYEKERTELFNEINKKSETIRKYRSIIEKTLTKLEQEDIINFMGAFQQACDIMRKDLPENSILNT</sequence>
<dbReference type="EMBL" id="MCOG01000192">
    <property type="protein sequence ID" value="ORY27534.1"/>
    <property type="molecule type" value="Genomic_DNA"/>
</dbReference>
<protein>
    <submittedName>
        <fullName evidence="2">Uncharacterized protein</fullName>
    </submittedName>
</protein>
<evidence type="ECO:0000256" key="1">
    <source>
        <dbReference type="SAM" id="Coils"/>
    </source>
</evidence>
<evidence type="ECO:0000313" key="3">
    <source>
        <dbReference type="Proteomes" id="UP000193920"/>
    </source>
</evidence>
<name>A0A1Y2AYJ7_9FUNG</name>
<gene>
    <name evidence="2" type="ORF">LY90DRAFT_95575</name>
</gene>
<evidence type="ECO:0000313" key="2">
    <source>
        <dbReference type="EMBL" id="ORY27534.1"/>
    </source>
</evidence>
<keyword evidence="3" id="KW-1185">Reference proteome</keyword>
<organism evidence="2 3">
    <name type="scientific">Neocallimastix californiae</name>
    <dbReference type="NCBI Taxonomy" id="1754190"/>
    <lineage>
        <taxon>Eukaryota</taxon>
        <taxon>Fungi</taxon>
        <taxon>Fungi incertae sedis</taxon>
        <taxon>Chytridiomycota</taxon>
        <taxon>Chytridiomycota incertae sedis</taxon>
        <taxon>Neocallimastigomycetes</taxon>
        <taxon>Neocallimastigales</taxon>
        <taxon>Neocallimastigaceae</taxon>
        <taxon>Neocallimastix</taxon>
    </lineage>
</organism>
<reference evidence="2 3" key="1">
    <citation type="submission" date="2016-08" db="EMBL/GenBank/DDBJ databases">
        <title>A Parts List for Fungal Cellulosomes Revealed by Comparative Genomics.</title>
        <authorList>
            <consortium name="DOE Joint Genome Institute"/>
            <person name="Haitjema C.H."/>
            <person name="Gilmore S.P."/>
            <person name="Henske J.K."/>
            <person name="Solomon K.V."/>
            <person name="De Groot R."/>
            <person name="Kuo A."/>
            <person name="Mondo S.J."/>
            <person name="Salamov A.A."/>
            <person name="Labutti K."/>
            <person name="Zhao Z."/>
            <person name="Chiniquy J."/>
            <person name="Barry K."/>
            <person name="Brewer H.M."/>
            <person name="Purvine S.O."/>
            <person name="Wright A.T."/>
            <person name="Boxma B."/>
            <person name="Van Alen T."/>
            <person name="Hackstein J.H."/>
            <person name="Baker S.E."/>
            <person name="Grigoriev I.V."/>
            <person name="O'Malley M.A."/>
        </authorList>
    </citation>
    <scope>NUCLEOTIDE SEQUENCE [LARGE SCALE GENOMIC DNA]</scope>
    <source>
        <strain evidence="2 3">G1</strain>
    </source>
</reference>
<dbReference type="Proteomes" id="UP000193920">
    <property type="component" value="Unassembled WGS sequence"/>
</dbReference>
<keyword evidence="1" id="KW-0175">Coiled coil</keyword>
<feature type="coiled-coil region" evidence="1">
    <location>
        <begin position="40"/>
        <end position="176"/>
    </location>
</feature>